<evidence type="ECO:0000313" key="1">
    <source>
        <dbReference type="EMBL" id="PKY55349.1"/>
    </source>
</evidence>
<proteinExistence type="predicted"/>
<gene>
    <name evidence="1" type="ORF">RhiirA4_474725</name>
</gene>
<protein>
    <submittedName>
        <fullName evidence="1">Uncharacterized protein</fullName>
    </submittedName>
</protein>
<dbReference type="EMBL" id="LLXI01001830">
    <property type="protein sequence ID" value="PKY55349.1"/>
    <property type="molecule type" value="Genomic_DNA"/>
</dbReference>
<name>A0A2I1H8Z9_9GLOM</name>
<dbReference type="VEuPathDB" id="FungiDB:RhiirA1_477800"/>
<dbReference type="Proteomes" id="UP000234323">
    <property type="component" value="Unassembled WGS sequence"/>
</dbReference>
<accession>A0A2I1H8Z9</accession>
<keyword evidence="2" id="KW-1185">Reference proteome</keyword>
<reference evidence="1 2" key="1">
    <citation type="submission" date="2015-10" db="EMBL/GenBank/DDBJ databases">
        <title>Genome analyses suggest a sexual origin of heterokaryosis in a supposedly ancient asexual fungus.</title>
        <authorList>
            <person name="Ropars J."/>
            <person name="Sedzielewska K."/>
            <person name="Noel J."/>
            <person name="Charron P."/>
            <person name="Farinelli L."/>
            <person name="Marton T."/>
            <person name="Kruger M."/>
            <person name="Pelin A."/>
            <person name="Brachmann A."/>
            <person name="Corradi N."/>
        </authorList>
    </citation>
    <scope>NUCLEOTIDE SEQUENCE [LARGE SCALE GENOMIC DNA]</scope>
    <source>
        <strain evidence="1 2">A4</strain>
    </source>
</reference>
<evidence type="ECO:0000313" key="2">
    <source>
        <dbReference type="Proteomes" id="UP000234323"/>
    </source>
</evidence>
<comment type="caution">
    <text evidence="1">The sequence shown here is derived from an EMBL/GenBank/DDBJ whole genome shotgun (WGS) entry which is preliminary data.</text>
</comment>
<sequence length="310" mass="37715">MDIYDDPVGIWKKHLKQRHEKRLPKFWELLQKRIPEMETFNWNTITNFRKYLDEGYDSEDTEIQRMKAIDVMIKSIRYSKRPGKTYKGISTMIEIIIEKCVRRIDENIIVGDEKVLRQELENDKEIKRFGHRIGEKEIERRFKRFMEWFENEVNVKSPKYLAIRNFKELLYLEETIVNDNERWKVEKFQKKFNYGTEKDYVMPWKNSRLTDEIIKEFIKEKSFAILIRELDSDKFEIISSDESEIGSDDEKSKVKKTSIKEIVELLSRWGIWITEGDVSRIMRMGFMDHMITVKFWEEYQKIQENSDEKD</sequence>
<organism evidence="1 2">
    <name type="scientific">Rhizophagus irregularis</name>
    <dbReference type="NCBI Taxonomy" id="588596"/>
    <lineage>
        <taxon>Eukaryota</taxon>
        <taxon>Fungi</taxon>
        <taxon>Fungi incertae sedis</taxon>
        <taxon>Mucoromycota</taxon>
        <taxon>Glomeromycotina</taxon>
        <taxon>Glomeromycetes</taxon>
        <taxon>Glomerales</taxon>
        <taxon>Glomeraceae</taxon>
        <taxon>Rhizophagus</taxon>
    </lineage>
</organism>
<dbReference type="AlphaFoldDB" id="A0A2I1H8Z9"/>
<dbReference type="VEuPathDB" id="FungiDB:RhiirFUN_002001"/>